<dbReference type="Gene3D" id="3.30.70.100">
    <property type="match status" value="1"/>
</dbReference>
<evidence type="ECO:0000259" key="1">
    <source>
        <dbReference type="PROSITE" id="PS51502"/>
    </source>
</evidence>
<reference evidence="2 3" key="1">
    <citation type="journal article" date="2006" name="Genome Res.">
        <title>Skewed genomic variability in strains of the toxigenic bacterial pathogen, Clostridium perfringens.</title>
        <authorList>
            <person name="Myers G.S."/>
            <person name="Rasko D.A."/>
            <person name="Cheung J.K."/>
            <person name="Ravel J."/>
            <person name="Seshadri R."/>
            <person name="Deboy R.T."/>
            <person name="Ren Q."/>
            <person name="Varga J."/>
            <person name="Awad M.M."/>
            <person name="Brinkac L.M."/>
            <person name="Daugherty S.C."/>
            <person name="Haft D.H."/>
            <person name="Dodson R.J."/>
            <person name="Madupu R."/>
            <person name="Nelson W.C."/>
            <person name="Rosovitz M.J."/>
            <person name="Sullivan S.A."/>
            <person name="Khouri H."/>
            <person name="Dimitrov G.I."/>
            <person name="Watkins K.L."/>
            <person name="Mulligan S."/>
            <person name="Benton J."/>
            <person name="Radune D."/>
            <person name="Fisher D.J."/>
            <person name="Atkins H.S."/>
            <person name="Hiscox T."/>
            <person name="Jost B.H."/>
            <person name="Billington S.J."/>
            <person name="Songer J.G."/>
            <person name="McClane B.A."/>
            <person name="Titball R.W."/>
            <person name="Rood J.I."/>
            <person name="Melville S.B."/>
            <person name="Paulsen I.T."/>
        </authorList>
    </citation>
    <scope>NUCLEOTIDE SEQUENCE [LARGE SCALE GENOMIC DNA]</scope>
    <source>
        <strain evidence="3">SM101 / Type A</strain>
    </source>
</reference>
<dbReference type="AlphaFoldDB" id="Q0SUP4"/>
<dbReference type="PROSITE" id="PS51502">
    <property type="entry name" value="S_R_A_B_BARREL"/>
    <property type="match status" value="1"/>
</dbReference>
<evidence type="ECO:0000313" key="3">
    <source>
        <dbReference type="Proteomes" id="UP000001824"/>
    </source>
</evidence>
<feature type="domain" description="Stress-response A/B barrel" evidence="1">
    <location>
        <begin position="1"/>
        <end position="41"/>
    </location>
</feature>
<organism evidence="2 3">
    <name type="scientific">Clostridium perfringens (strain SM101 / Type A)</name>
    <dbReference type="NCBI Taxonomy" id="289380"/>
    <lineage>
        <taxon>Bacteria</taxon>
        <taxon>Bacillati</taxon>
        <taxon>Bacillota</taxon>
        <taxon>Clostridia</taxon>
        <taxon>Eubacteriales</taxon>
        <taxon>Clostridiaceae</taxon>
        <taxon>Clostridium</taxon>
    </lineage>
</organism>
<dbReference type="InterPro" id="IPR013097">
    <property type="entry name" value="Dabb"/>
</dbReference>
<dbReference type="InterPro" id="IPR011008">
    <property type="entry name" value="Dimeric_a/b-barrel"/>
</dbReference>
<protein>
    <recommendedName>
        <fullName evidence="1">Stress-response A/B barrel domain-containing protein</fullName>
    </recommendedName>
</protein>
<evidence type="ECO:0000313" key="2">
    <source>
        <dbReference type="EMBL" id="ABG85393.1"/>
    </source>
</evidence>
<dbReference type="Proteomes" id="UP000001824">
    <property type="component" value="Chromosome"/>
</dbReference>
<dbReference type="EMBL" id="CP000312">
    <property type="protein sequence ID" value="ABG85393.1"/>
    <property type="molecule type" value="Genomic_DNA"/>
</dbReference>
<dbReference type="BioCyc" id="CPER289380:GI76-857-MONOMER"/>
<accession>Q0SUP4</accession>
<dbReference type="RefSeq" id="WP_011591894.1">
    <property type="nucleotide sequence ID" value="NC_008262.1"/>
</dbReference>
<sequence>MFLYSTFNSLEDLDSYQKNPDHVKAGSFVKKVASSRVVVDYEM</sequence>
<proteinExistence type="predicted"/>
<name>Q0SUP4_CLOPS</name>
<dbReference type="KEGG" id="cpr:CPR_0838"/>
<gene>
    <name evidence="2" type="ordered locus">CPR_0838</name>
</gene>
<dbReference type="Pfam" id="PF07876">
    <property type="entry name" value="Dabb"/>
    <property type="match status" value="1"/>
</dbReference>
<dbReference type="SUPFAM" id="SSF54909">
    <property type="entry name" value="Dimeric alpha+beta barrel"/>
    <property type="match status" value="1"/>
</dbReference>